<proteinExistence type="predicted"/>
<gene>
    <name evidence="1" type="ORF">PGLA1383_LOCUS23768</name>
</gene>
<dbReference type="Proteomes" id="UP000654075">
    <property type="component" value="Unassembled WGS sequence"/>
</dbReference>
<accession>A0A813F087</accession>
<evidence type="ECO:0000313" key="2">
    <source>
        <dbReference type="Proteomes" id="UP000654075"/>
    </source>
</evidence>
<keyword evidence="2" id="KW-1185">Reference proteome</keyword>
<dbReference type="SUPFAM" id="SSF51905">
    <property type="entry name" value="FAD/NAD(P)-binding domain"/>
    <property type="match status" value="1"/>
</dbReference>
<protein>
    <submittedName>
        <fullName evidence="1">Uncharacterized protein</fullName>
    </submittedName>
</protein>
<reference evidence="1" key="1">
    <citation type="submission" date="2021-02" db="EMBL/GenBank/DDBJ databases">
        <authorList>
            <person name="Dougan E. K."/>
            <person name="Rhodes N."/>
            <person name="Thang M."/>
            <person name="Chan C."/>
        </authorList>
    </citation>
    <scope>NUCLEOTIDE SEQUENCE</scope>
</reference>
<sequence>MGVEWACELRHFFPGLHITVTDFLPRCLGPLPDDAAKYCEDYMQRNGIRTYYGVKYDKESRQFWGKIGLPSGADKTYILSGVKNSNYFMPKNTLSDKGPGGGGWVLTNRYLQVVTRSGEKWGQGLVFAVGDCIAGSVGDAPNWELPPVPKTGYPAEQQAVHACRNIRALDRKWYGGSDRCLYRLVPDCFGPQGLRATWYPWGAGIFAISLGPSDGCTVIGATDEKGSGRLCARGVLAAAQKELIETTKIAQCRGDHALSRLLWHAVHHWPLNIVGRGPLISLC</sequence>
<name>A0A813F087_POLGL</name>
<dbReference type="EMBL" id="CAJNNV010018152">
    <property type="protein sequence ID" value="CAE8605663.1"/>
    <property type="molecule type" value="Genomic_DNA"/>
</dbReference>
<comment type="caution">
    <text evidence="1">The sequence shown here is derived from an EMBL/GenBank/DDBJ whole genome shotgun (WGS) entry which is preliminary data.</text>
</comment>
<dbReference type="AlphaFoldDB" id="A0A813F087"/>
<dbReference type="InterPro" id="IPR036188">
    <property type="entry name" value="FAD/NAD-bd_sf"/>
</dbReference>
<organism evidence="1 2">
    <name type="scientific">Polarella glacialis</name>
    <name type="common">Dinoflagellate</name>
    <dbReference type="NCBI Taxonomy" id="89957"/>
    <lineage>
        <taxon>Eukaryota</taxon>
        <taxon>Sar</taxon>
        <taxon>Alveolata</taxon>
        <taxon>Dinophyceae</taxon>
        <taxon>Suessiales</taxon>
        <taxon>Suessiaceae</taxon>
        <taxon>Polarella</taxon>
    </lineage>
</organism>
<dbReference type="Gene3D" id="3.50.50.100">
    <property type="match status" value="1"/>
</dbReference>
<evidence type="ECO:0000313" key="1">
    <source>
        <dbReference type="EMBL" id="CAE8605663.1"/>
    </source>
</evidence>
<dbReference type="OrthoDB" id="476241at2759"/>